<keyword evidence="2" id="KW-0805">Transcription regulation</keyword>
<dbReference type="NCBIfam" id="TIGR02937">
    <property type="entry name" value="sigma70-ECF"/>
    <property type="match status" value="1"/>
</dbReference>
<sequence length="179" mass="20243">MHTTEEHLRALMIDGLNGDAKAHEALLRLLVPLLRGFYRRRLRGADDDVEDMVQETLIAVHTRRATYDRERPFTAWLYAVARYKMIDHLRRVGRLRPIEDYDEWLTAADFEASSIARLDVDDLLQGLPDKQARAIRATRIEGLSVAEAASAEGIGESDVKVSVHRGLKALMGRVQGALR</sequence>
<dbReference type="RefSeq" id="WP_095687302.1">
    <property type="nucleotide sequence ID" value="NZ_CP022746.1"/>
</dbReference>
<evidence type="ECO:0000256" key="1">
    <source>
        <dbReference type="ARBA" id="ARBA00010641"/>
    </source>
</evidence>
<dbReference type="EMBL" id="CP022746">
    <property type="protein sequence ID" value="ASY46352.1"/>
    <property type="molecule type" value="Genomic_DNA"/>
</dbReference>
<dbReference type="PANTHER" id="PTHR43133:SF58">
    <property type="entry name" value="ECF RNA POLYMERASE SIGMA FACTOR SIGD"/>
    <property type="match status" value="1"/>
</dbReference>
<gene>
    <name evidence="8" type="ORF">CJD35_17980</name>
</gene>
<dbReference type="Pfam" id="PF04542">
    <property type="entry name" value="Sigma70_r2"/>
    <property type="match status" value="1"/>
</dbReference>
<dbReference type="Proteomes" id="UP000217141">
    <property type="component" value="Chromosome II"/>
</dbReference>
<evidence type="ECO:0000313" key="9">
    <source>
        <dbReference type="Proteomes" id="UP000217141"/>
    </source>
</evidence>
<keyword evidence="4" id="KW-0238">DNA-binding</keyword>
<evidence type="ECO:0000259" key="6">
    <source>
        <dbReference type="Pfam" id="PF04542"/>
    </source>
</evidence>
<dbReference type="GO" id="GO:0006352">
    <property type="term" value="P:DNA-templated transcription initiation"/>
    <property type="evidence" value="ECO:0007669"/>
    <property type="project" value="InterPro"/>
</dbReference>
<dbReference type="InterPro" id="IPR007627">
    <property type="entry name" value="RNA_pol_sigma70_r2"/>
</dbReference>
<comment type="similarity">
    <text evidence="1">Belongs to the sigma-70 factor family. ECF subfamily.</text>
</comment>
<dbReference type="SUPFAM" id="SSF88946">
    <property type="entry name" value="Sigma2 domain of RNA polymerase sigma factors"/>
    <property type="match status" value="1"/>
</dbReference>
<dbReference type="InterPro" id="IPR039425">
    <property type="entry name" value="RNA_pol_sigma-70-like"/>
</dbReference>
<dbReference type="GO" id="GO:0003677">
    <property type="term" value="F:DNA binding"/>
    <property type="evidence" value="ECO:0007669"/>
    <property type="project" value="UniProtKB-KW"/>
</dbReference>
<organism evidence="8 9">
    <name type="scientific">Sphingobium xenophagum</name>
    <dbReference type="NCBI Taxonomy" id="121428"/>
    <lineage>
        <taxon>Bacteria</taxon>
        <taxon>Pseudomonadati</taxon>
        <taxon>Pseudomonadota</taxon>
        <taxon>Alphaproteobacteria</taxon>
        <taxon>Sphingomonadales</taxon>
        <taxon>Sphingomonadaceae</taxon>
        <taxon>Sphingobium</taxon>
    </lineage>
</organism>
<dbReference type="PANTHER" id="PTHR43133">
    <property type="entry name" value="RNA POLYMERASE ECF-TYPE SIGMA FACTO"/>
    <property type="match status" value="1"/>
</dbReference>
<dbReference type="KEGG" id="shyd:CJD35_17980"/>
<evidence type="ECO:0000256" key="3">
    <source>
        <dbReference type="ARBA" id="ARBA00023082"/>
    </source>
</evidence>
<protein>
    <submittedName>
        <fullName evidence="8">RNA polymerase subunit sigma-70</fullName>
    </submittedName>
</protein>
<dbReference type="InterPro" id="IPR036388">
    <property type="entry name" value="WH-like_DNA-bd_sf"/>
</dbReference>
<dbReference type="Gene3D" id="1.10.1740.10">
    <property type="match status" value="1"/>
</dbReference>
<dbReference type="InterPro" id="IPR013249">
    <property type="entry name" value="RNA_pol_sigma70_r4_t2"/>
</dbReference>
<dbReference type="Gene3D" id="1.10.10.10">
    <property type="entry name" value="Winged helix-like DNA-binding domain superfamily/Winged helix DNA-binding domain"/>
    <property type="match status" value="1"/>
</dbReference>
<evidence type="ECO:0000256" key="5">
    <source>
        <dbReference type="ARBA" id="ARBA00023163"/>
    </source>
</evidence>
<dbReference type="InterPro" id="IPR014284">
    <property type="entry name" value="RNA_pol_sigma-70_dom"/>
</dbReference>
<dbReference type="NCBIfam" id="NF009191">
    <property type="entry name" value="PRK12539.1"/>
    <property type="match status" value="1"/>
</dbReference>
<dbReference type="Pfam" id="PF08281">
    <property type="entry name" value="Sigma70_r4_2"/>
    <property type="match status" value="1"/>
</dbReference>
<dbReference type="InterPro" id="IPR013324">
    <property type="entry name" value="RNA_pol_sigma_r3/r4-like"/>
</dbReference>
<accession>A0A249MYL8</accession>
<evidence type="ECO:0000256" key="2">
    <source>
        <dbReference type="ARBA" id="ARBA00023015"/>
    </source>
</evidence>
<name>A0A249MYL8_SPHXE</name>
<dbReference type="AlphaFoldDB" id="A0A249MYL8"/>
<keyword evidence="3" id="KW-0731">Sigma factor</keyword>
<dbReference type="SUPFAM" id="SSF88659">
    <property type="entry name" value="Sigma3 and sigma4 domains of RNA polymerase sigma factors"/>
    <property type="match status" value="1"/>
</dbReference>
<feature type="domain" description="RNA polymerase sigma-70 region 2" evidence="6">
    <location>
        <begin position="28"/>
        <end position="94"/>
    </location>
</feature>
<reference evidence="8 9" key="1">
    <citation type="submission" date="2017-08" db="EMBL/GenBank/DDBJ databases">
        <title>Whole Genome Sequence of Sphingobium hydrophobicum C1: Insights into Adaption to the Electronic-waste Contaminated Sediment.</title>
        <authorList>
            <person name="Song D."/>
            <person name="Chen X."/>
            <person name="Xu M."/>
        </authorList>
    </citation>
    <scope>NUCLEOTIDE SEQUENCE [LARGE SCALE GENOMIC DNA]</scope>
    <source>
        <strain evidence="8 9">C1</strain>
    </source>
</reference>
<evidence type="ECO:0000259" key="7">
    <source>
        <dbReference type="Pfam" id="PF08281"/>
    </source>
</evidence>
<dbReference type="InterPro" id="IPR013325">
    <property type="entry name" value="RNA_pol_sigma_r2"/>
</dbReference>
<evidence type="ECO:0000256" key="4">
    <source>
        <dbReference type="ARBA" id="ARBA00023125"/>
    </source>
</evidence>
<feature type="domain" description="RNA polymerase sigma factor 70 region 4 type 2" evidence="7">
    <location>
        <begin position="118"/>
        <end position="170"/>
    </location>
</feature>
<proteinExistence type="inferred from homology"/>
<evidence type="ECO:0000313" key="8">
    <source>
        <dbReference type="EMBL" id="ASY46352.1"/>
    </source>
</evidence>
<keyword evidence="5" id="KW-0804">Transcription</keyword>
<dbReference type="GO" id="GO:0016987">
    <property type="term" value="F:sigma factor activity"/>
    <property type="evidence" value="ECO:0007669"/>
    <property type="project" value="UniProtKB-KW"/>
</dbReference>